<feature type="compositionally biased region" description="Basic and acidic residues" evidence="1">
    <location>
        <begin position="123"/>
        <end position="145"/>
    </location>
</feature>
<feature type="compositionally biased region" description="Basic and acidic residues" evidence="1">
    <location>
        <begin position="64"/>
        <end position="74"/>
    </location>
</feature>
<proteinExistence type="predicted"/>
<organism evidence="2 3">
    <name type="scientific">Ascobolus immersus RN42</name>
    <dbReference type="NCBI Taxonomy" id="1160509"/>
    <lineage>
        <taxon>Eukaryota</taxon>
        <taxon>Fungi</taxon>
        <taxon>Dikarya</taxon>
        <taxon>Ascomycota</taxon>
        <taxon>Pezizomycotina</taxon>
        <taxon>Pezizomycetes</taxon>
        <taxon>Pezizales</taxon>
        <taxon>Ascobolaceae</taxon>
        <taxon>Ascobolus</taxon>
    </lineage>
</organism>
<protein>
    <submittedName>
        <fullName evidence="2">Uncharacterized protein</fullName>
    </submittedName>
</protein>
<dbReference type="AlphaFoldDB" id="A0A3N4IGS1"/>
<feature type="compositionally biased region" description="Low complexity" evidence="1">
    <location>
        <begin position="91"/>
        <end position="101"/>
    </location>
</feature>
<evidence type="ECO:0000313" key="3">
    <source>
        <dbReference type="Proteomes" id="UP000275078"/>
    </source>
</evidence>
<reference evidence="2 3" key="1">
    <citation type="journal article" date="2018" name="Nat. Ecol. Evol.">
        <title>Pezizomycetes genomes reveal the molecular basis of ectomycorrhizal truffle lifestyle.</title>
        <authorList>
            <person name="Murat C."/>
            <person name="Payen T."/>
            <person name="Noel B."/>
            <person name="Kuo A."/>
            <person name="Morin E."/>
            <person name="Chen J."/>
            <person name="Kohler A."/>
            <person name="Krizsan K."/>
            <person name="Balestrini R."/>
            <person name="Da Silva C."/>
            <person name="Montanini B."/>
            <person name="Hainaut M."/>
            <person name="Levati E."/>
            <person name="Barry K.W."/>
            <person name="Belfiori B."/>
            <person name="Cichocki N."/>
            <person name="Clum A."/>
            <person name="Dockter R.B."/>
            <person name="Fauchery L."/>
            <person name="Guy J."/>
            <person name="Iotti M."/>
            <person name="Le Tacon F."/>
            <person name="Lindquist E.A."/>
            <person name="Lipzen A."/>
            <person name="Malagnac F."/>
            <person name="Mello A."/>
            <person name="Molinier V."/>
            <person name="Miyauchi S."/>
            <person name="Poulain J."/>
            <person name="Riccioni C."/>
            <person name="Rubini A."/>
            <person name="Sitrit Y."/>
            <person name="Splivallo R."/>
            <person name="Traeger S."/>
            <person name="Wang M."/>
            <person name="Zifcakova L."/>
            <person name="Wipf D."/>
            <person name="Zambonelli A."/>
            <person name="Paolocci F."/>
            <person name="Nowrousian M."/>
            <person name="Ottonello S."/>
            <person name="Baldrian P."/>
            <person name="Spatafora J.W."/>
            <person name="Henrissat B."/>
            <person name="Nagy L.G."/>
            <person name="Aury J.M."/>
            <person name="Wincker P."/>
            <person name="Grigoriev I.V."/>
            <person name="Bonfante P."/>
            <person name="Martin F.M."/>
        </authorList>
    </citation>
    <scope>NUCLEOTIDE SEQUENCE [LARGE SCALE GENOMIC DNA]</scope>
    <source>
        <strain evidence="2 3">RN42</strain>
    </source>
</reference>
<keyword evidence="3" id="KW-1185">Reference proteome</keyword>
<evidence type="ECO:0000256" key="1">
    <source>
        <dbReference type="SAM" id="MobiDB-lite"/>
    </source>
</evidence>
<feature type="compositionally biased region" description="Polar residues" evidence="1">
    <location>
        <begin position="146"/>
        <end position="157"/>
    </location>
</feature>
<dbReference type="EMBL" id="ML119654">
    <property type="protein sequence ID" value="RPA85342.1"/>
    <property type="molecule type" value="Genomic_DNA"/>
</dbReference>
<gene>
    <name evidence="2" type="ORF">BJ508DRAFT_7276</name>
</gene>
<sequence>MSFRPATSILAQTRGAFALKATPRVIKTVRFSTVLPRYKESVSSGYGDDGSPASAHPKQQGAESEAHRKLEHPGPEPVSEGRPNTSKRDSPSYSSSFSGLSRGNERSNSPKINKGDSFGNESEDVKQHNANMGKREVDDDPKQEVSKSYWTGTTGNQ</sequence>
<name>A0A3N4IGS1_ASCIM</name>
<accession>A0A3N4IGS1</accession>
<feature type="region of interest" description="Disordered" evidence="1">
    <location>
        <begin position="40"/>
        <end position="157"/>
    </location>
</feature>
<dbReference type="STRING" id="1160509.A0A3N4IGS1"/>
<dbReference type="Proteomes" id="UP000275078">
    <property type="component" value="Unassembled WGS sequence"/>
</dbReference>
<evidence type="ECO:0000313" key="2">
    <source>
        <dbReference type="EMBL" id="RPA85342.1"/>
    </source>
</evidence>